<dbReference type="Proteomes" id="UP001157355">
    <property type="component" value="Unassembled WGS sequence"/>
</dbReference>
<evidence type="ECO:0000313" key="1">
    <source>
        <dbReference type="EMBL" id="GLS88616.1"/>
    </source>
</evidence>
<protein>
    <submittedName>
        <fullName evidence="2">Glycosyl transferase</fullName>
    </submittedName>
</protein>
<dbReference type="GO" id="GO:0016740">
    <property type="term" value="F:transferase activity"/>
    <property type="evidence" value="ECO:0007669"/>
    <property type="project" value="UniProtKB-KW"/>
</dbReference>
<name>A0AA37U7F1_9RHOB</name>
<dbReference type="EMBL" id="BSPP01000016">
    <property type="protein sequence ID" value="GLS88674.1"/>
    <property type="molecule type" value="Genomic_DNA"/>
</dbReference>
<gene>
    <name evidence="1" type="ORF">GCM10010873_35900</name>
    <name evidence="2" type="ORF">GCM10010873_36480</name>
</gene>
<dbReference type="EMBL" id="BSPP01000015">
    <property type="protein sequence ID" value="GLS88616.1"/>
    <property type="molecule type" value="Genomic_DNA"/>
</dbReference>
<keyword evidence="3" id="KW-1185">Reference proteome</keyword>
<dbReference type="PANTHER" id="PTHR12526">
    <property type="entry name" value="GLYCOSYLTRANSFERASE"/>
    <property type="match status" value="1"/>
</dbReference>
<evidence type="ECO:0000313" key="2">
    <source>
        <dbReference type="EMBL" id="GLS88674.1"/>
    </source>
</evidence>
<dbReference type="SUPFAM" id="SSF53756">
    <property type="entry name" value="UDP-Glycosyltransferase/glycogen phosphorylase"/>
    <property type="match status" value="1"/>
</dbReference>
<organism evidence="2 3">
    <name type="scientific">Cypionkella aquatica</name>
    <dbReference type="NCBI Taxonomy" id="1756042"/>
    <lineage>
        <taxon>Bacteria</taxon>
        <taxon>Pseudomonadati</taxon>
        <taxon>Pseudomonadota</taxon>
        <taxon>Alphaproteobacteria</taxon>
        <taxon>Rhodobacterales</taxon>
        <taxon>Paracoccaceae</taxon>
        <taxon>Cypionkella</taxon>
    </lineage>
</organism>
<accession>A0AA37U7F1</accession>
<dbReference type="Pfam" id="PF13692">
    <property type="entry name" value="Glyco_trans_1_4"/>
    <property type="match status" value="1"/>
</dbReference>
<dbReference type="AlphaFoldDB" id="A0AA37U7F1"/>
<sequence length="526" mass="57042">MDSIFDSSYYRLQSGLDFDDAQAVLHFQTQGDALGLDPNACFSTVWYKNRYPKWSRRGAQTAVEDFLRRSEKGEDRQPHPLIDPAFYRATYPDLADLGGRAALHFIALGDDEGRRPSAGFDTDFYQRCYLRPGQNGALRHYVTAGKALGHLPRPLPRNRAQSALAMRQAITALRTTGMRPILLVCHDAQAAGVPILTLDLARALRARSYAPIFLLGNAGPLTARFQELGPVFVQSEGWDTTGLAEGLPKGTRALINTGAAAGMAVPLAKFGLECLLLIHEMPDYLREQSFLQPLRAARDAGARLVASMPLMAKALEPEFGALNVVTPGIVLPPTPLAAFVQRRKSRGHGPVFIGAGYADRRKGFDRFIEAAEAIAGQSPRARFVWLGALDAWAQSLADAAKVRGLNLTLPGFVDDSLAWYRGADVYLLTSRQDPGPTTVIHAAAVGTPFVGYAADIGLIGLTEGIGQFLPVAQQANFAALALDMAAGVTAASRRRLRRLIRQKTDFARYVDTLDKLLTASLTTAAT</sequence>
<comment type="caution">
    <text evidence="2">The sequence shown here is derived from an EMBL/GenBank/DDBJ whole genome shotgun (WGS) entry which is preliminary data.</text>
</comment>
<keyword evidence="2" id="KW-0808">Transferase</keyword>
<evidence type="ECO:0000313" key="3">
    <source>
        <dbReference type="Proteomes" id="UP001157355"/>
    </source>
</evidence>
<reference evidence="2" key="2">
    <citation type="submission" date="2023-01" db="EMBL/GenBank/DDBJ databases">
        <title>Draft genome sequence of Cypionkella aquatica strain NBRC 111766.</title>
        <authorList>
            <person name="Sun Q."/>
            <person name="Mori K."/>
        </authorList>
    </citation>
    <scope>NUCLEOTIDE SEQUENCE</scope>
    <source>
        <strain evidence="2">NBRC 111766</strain>
    </source>
</reference>
<dbReference type="Gene3D" id="3.40.50.2000">
    <property type="entry name" value="Glycogen Phosphorylase B"/>
    <property type="match status" value="1"/>
</dbReference>
<reference evidence="2 3" key="1">
    <citation type="journal article" date="2014" name="Int. J. Syst. Evol. Microbiol.">
        <title>Complete genome sequence of Corynebacterium casei LMG S-19264T (=DSM 44701T), isolated from a smear-ripened cheese.</title>
        <authorList>
            <consortium name="US DOE Joint Genome Institute (JGI-PGF)"/>
            <person name="Walter F."/>
            <person name="Albersmeier A."/>
            <person name="Kalinowski J."/>
            <person name="Ruckert C."/>
        </authorList>
    </citation>
    <scope>NUCLEOTIDE SEQUENCE [LARGE SCALE GENOMIC DNA]</scope>
    <source>
        <strain evidence="2 3">NBRC 111766</strain>
    </source>
</reference>
<proteinExistence type="predicted"/>